<dbReference type="PRINTS" id="PR00080">
    <property type="entry name" value="SDRFAMILY"/>
</dbReference>
<evidence type="ECO:0000256" key="1">
    <source>
        <dbReference type="ARBA" id="ARBA00006484"/>
    </source>
</evidence>
<evidence type="ECO:0000256" key="3">
    <source>
        <dbReference type="RuleBase" id="RU000363"/>
    </source>
</evidence>
<dbReference type="GO" id="GO:0048038">
    <property type="term" value="F:quinone binding"/>
    <property type="evidence" value="ECO:0007669"/>
    <property type="project" value="TreeGrafter"/>
</dbReference>
<dbReference type="Pfam" id="PF13561">
    <property type="entry name" value="adh_short_C2"/>
    <property type="match status" value="1"/>
</dbReference>
<dbReference type="Proteomes" id="UP001162640">
    <property type="component" value="Unassembled WGS sequence"/>
</dbReference>
<dbReference type="GO" id="GO:0016616">
    <property type="term" value="F:oxidoreductase activity, acting on the CH-OH group of donors, NAD or NADP as acceptor"/>
    <property type="evidence" value="ECO:0007669"/>
    <property type="project" value="TreeGrafter"/>
</dbReference>
<dbReference type="InterPro" id="IPR020904">
    <property type="entry name" value="Sc_DH/Rdtase_CS"/>
</dbReference>
<feature type="domain" description="Ketoreductase" evidence="4">
    <location>
        <begin position="18"/>
        <end position="214"/>
    </location>
</feature>
<dbReference type="InterPro" id="IPR002347">
    <property type="entry name" value="SDR_fam"/>
</dbReference>
<organism evidence="5 6">
    <name type="scientific">Triparma laevis f. inornata</name>
    <dbReference type="NCBI Taxonomy" id="1714386"/>
    <lineage>
        <taxon>Eukaryota</taxon>
        <taxon>Sar</taxon>
        <taxon>Stramenopiles</taxon>
        <taxon>Ochrophyta</taxon>
        <taxon>Bolidophyceae</taxon>
        <taxon>Parmales</taxon>
        <taxon>Triparmaceae</taxon>
        <taxon>Triparma</taxon>
    </lineage>
</organism>
<comment type="caution">
    <text evidence="5">The sequence shown here is derived from an EMBL/GenBank/DDBJ whole genome shotgun (WGS) entry which is preliminary data.</text>
</comment>
<dbReference type="AlphaFoldDB" id="A0A9W7E9I0"/>
<evidence type="ECO:0000256" key="2">
    <source>
        <dbReference type="ARBA" id="ARBA00023002"/>
    </source>
</evidence>
<proteinExistence type="inferred from homology"/>
<evidence type="ECO:0000259" key="4">
    <source>
        <dbReference type="SMART" id="SM00822"/>
    </source>
</evidence>
<accession>A0A9W7E9I0</accession>
<evidence type="ECO:0000313" key="6">
    <source>
        <dbReference type="Proteomes" id="UP001162640"/>
    </source>
</evidence>
<dbReference type="PRINTS" id="PR00081">
    <property type="entry name" value="GDHRDH"/>
</dbReference>
<dbReference type="SMART" id="SM00822">
    <property type="entry name" value="PKS_KR"/>
    <property type="match status" value="1"/>
</dbReference>
<evidence type="ECO:0000313" key="5">
    <source>
        <dbReference type="EMBL" id="GMH73279.1"/>
    </source>
</evidence>
<dbReference type="InterPro" id="IPR036291">
    <property type="entry name" value="NAD(P)-bd_dom_sf"/>
</dbReference>
<dbReference type="PROSITE" id="PS00061">
    <property type="entry name" value="ADH_SHORT"/>
    <property type="match status" value="1"/>
</dbReference>
<comment type="similarity">
    <text evidence="1 3">Belongs to the short-chain dehydrogenases/reductases (SDR) family.</text>
</comment>
<sequence>MAAVIPTNPASWLKLNGKVAVVTGAGSGIGRAICQSLAASGCAVVAADYNGDSVKETSSLIANTHSKAICFPCKTDVTDSADVEKLFKRAEEMSQDLFNAPPSILVNSAGITRDGWIGNLTPGEFDDVINVNLKGSWLTSRQFSLPDRSSYFKSTPTSGSIINISSIVAVHGNLGQSNYAASKAGVLGLTRALSKGENEERRHAVAFINTFGLTHARCVSTELARSNIRVNAILPGFINTPMSAAVPDKVKNSMVSRIAMGRFGETEDIANLAGFLASERSGYMTGCEIECDGNISM</sequence>
<dbReference type="InterPro" id="IPR057326">
    <property type="entry name" value="KR_dom"/>
</dbReference>
<dbReference type="EMBL" id="BLQM01000184">
    <property type="protein sequence ID" value="GMH73279.1"/>
    <property type="molecule type" value="Genomic_DNA"/>
</dbReference>
<protein>
    <recommendedName>
        <fullName evidence="4">Ketoreductase domain-containing protein</fullName>
    </recommendedName>
</protein>
<dbReference type="Gene3D" id="3.40.50.720">
    <property type="entry name" value="NAD(P)-binding Rossmann-like Domain"/>
    <property type="match status" value="1"/>
</dbReference>
<dbReference type="PANTHER" id="PTHR42760">
    <property type="entry name" value="SHORT-CHAIN DEHYDROGENASES/REDUCTASES FAMILY MEMBER"/>
    <property type="match status" value="1"/>
</dbReference>
<gene>
    <name evidence="5" type="ORF">TL16_g06142</name>
</gene>
<dbReference type="FunFam" id="3.40.50.720:FF:000084">
    <property type="entry name" value="Short-chain dehydrogenase reductase"/>
    <property type="match status" value="1"/>
</dbReference>
<dbReference type="SUPFAM" id="SSF51735">
    <property type="entry name" value="NAD(P)-binding Rossmann-fold domains"/>
    <property type="match status" value="1"/>
</dbReference>
<name>A0A9W7E9I0_9STRA</name>
<dbReference type="PANTHER" id="PTHR42760:SF83">
    <property type="entry name" value="(3R)-3-HYDROXYACYL-COA DEHYDROGENASE"/>
    <property type="match status" value="1"/>
</dbReference>
<reference evidence="6" key="1">
    <citation type="journal article" date="2023" name="Commun. Biol.">
        <title>Genome analysis of Parmales, the sister group of diatoms, reveals the evolutionary specialization of diatoms from phago-mixotrophs to photoautotrophs.</title>
        <authorList>
            <person name="Ban H."/>
            <person name="Sato S."/>
            <person name="Yoshikawa S."/>
            <person name="Yamada K."/>
            <person name="Nakamura Y."/>
            <person name="Ichinomiya M."/>
            <person name="Sato N."/>
            <person name="Blanc-Mathieu R."/>
            <person name="Endo H."/>
            <person name="Kuwata A."/>
            <person name="Ogata H."/>
        </authorList>
    </citation>
    <scope>NUCLEOTIDE SEQUENCE [LARGE SCALE GENOMIC DNA]</scope>
</reference>
<dbReference type="GO" id="GO:0006633">
    <property type="term" value="P:fatty acid biosynthetic process"/>
    <property type="evidence" value="ECO:0007669"/>
    <property type="project" value="TreeGrafter"/>
</dbReference>
<keyword evidence="2" id="KW-0560">Oxidoreductase</keyword>
<dbReference type="Pfam" id="PF00106">
    <property type="entry name" value="adh_short"/>
    <property type="match status" value="1"/>
</dbReference>